<dbReference type="Proteomes" id="UP000605846">
    <property type="component" value="Unassembled WGS sequence"/>
</dbReference>
<proteinExistence type="predicted"/>
<dbReference type="EMBL" id="JABAYA010000318">
    <property type="protein sequence ID" value="KAF7721018.1"/>
    <property type="molecule type" value="Genomic_DNA"/>
</dbReference>
<feature type="non-terminal residue" evidence="1">
    <location>
        <position position="301"/>
    </location>
</feature>
<gene>
    <name evidence="1" type="ORF">EC973_005557</name>
</gene>
<evidence type="ECO:0000313" key="2">
    <source>
        <dbReference type="Proteomes" id="UP000605846"/>
    </source>
</evidence>
<evidence type="ECO:0000313" key="1">
    <source>
        <dbReference type="EMBL" id="KAF7721018.1"/>
    </source>
</evidence>
<reference evidence="1" key="1">
    <citation type="submission" date="2020-01" db="EMBL/GenBank/DDBJ databases">
        <title>Genome Sequencing of Three Apophysomyces-Like Fungal Strains Confirms a Novel Fungal Genus in the Mucoromycota with divergent Burkholderia-like Endosymbiotic Bacteria.</title>
        <authorList>
            <person name="Stajich J.E."/>
            <person name="Macias A.M."/>
            <person name="Carter-House D."/>
            <person name="Lovett B."/>
            <person name="Kasson L.R."/>
            <person name="Berry K."/>
            <person name="Grigoriev I."/>
            <person name="Chang Y."/>
            <person name="Spatafora J."/>
            <person name="Kasson M.T."/>
        </authorList>
    </citation>
    <scope>NUCLEOTIDE SEQUENCE</scope>
    <source>
        <strain evidence="1">NRRL A-21654</strain>
    </source>
</reference>
<dbReference type="AlphaFoldDB" id="A0A8H7BH92"/>
<organism evidence="1 2">
    <name type="scientific">Apophysomyces ossiformis</name>
    <dbReference type="NCBI Taxonomy" id="679940"/>
    <lineage>
        <taxon>Eukaryota</taxon>
        <taxon>Fungi</taxon>
        <taxon>Fungi incertae sedis</taxon>
        <taxon>Mucoromycota</taxon>
        <taxon>Mucoromycotina</taxon>
        <taxon>Mucoromycetes</taxon>
        <taxon>Mucorales</taxon>
        <taxon>Mucorineae</taxon>
        <taxon>Mucoraceae</taxon>
        <taxon>Apophysomyces</taxon>
    </lineage>
</organism>
<comment type="caution">
    <text evidence="1">The sequence shown here is derived from an EMBL/GenBank/DDBJ whole genome shotgun (WGS) entry which is preliminary data.</text>
</comment>
<name>A0A8H7BH92_9FUNG</name>
<keyword evidence="2" id="KW-1185">Reference proteome</keyword>
<sequence length="301" mass="34397">MSSKGKAPDRKVSPKDYFTQTSFKDWEIPTALSLYKNYYPDIHSASLFKLICNDVQDIAASANRRGEAKKSTAKFLEDLNCIINVLGEEKRDQPNPASKTADVWNSFGKVTQNNYAQDMGNKRKDYGNEPQEITDSILYKKGKKSFSFFPANLKPSISTDKARINNEDRTALDPFFVIKISDETYANMPEEVENEYQKNMKEQAEIHCLRKLPNALAFLKAALDQNLHELPKWLWCNGFNSSYTEDEVKIIAMLRLILTDYYANCIKPSISGSTNERTPFAEHVIPIFKYFSAVTKMMAFV</sequence>
<accession>A0A8H7BH92</accession>
<dbReference type="OrthoDB" id="2280511at2759"/>
<protein>
    <submittedName>
        <fullName evidence="1">Uncharacterized protein</fullName>
    </submittedName>
</protein>